<evidence type="ECO:0000313" key="2">
    <source>
        <dbReference type="EMBL" id="MSS87883.1"/>
    </source>
</evidence>
<dbReference type="AlphaFoldDB" id="A0A6N7WB20"/>
<dbReference type="GeneID" id="86057385"/>
<dbReference type="Proteomes" id="UP000436047">
    <property type="component" value="Unassembled WGS sequence"/>
</dbReference>
<keyword evidence="3" id="KW-1185">Reference proteome</keyword>
<evidence type="ECO:0000313" key="3">
    <source>
        <dbReference type="Proteomes" id="UP000436047"/>
    </source>
</evidence>
<dbReference type="InterPro" id="IPR000602">
    <property type="entry name" value="Glyco_hydro_38_N"/>
</dbReference>
<feature type="domain" description="Glycoside hydrolase family 38 N-terminal" evidence="1">
    <location>
        <begin position="2"/>
        <end position="52"/>
    </location>
</feature>
<dbReference type="EMBL" id="VUMI01000007">
    <property type="protein sequence ID" value="MSS87883.1"/>
    <property type="molecule type" value="Genomic_DNA"/>
</dbReference>
<dbReference type="InterPro" id="IPR011330">
    <property type="entry name" value="Glyco_hydro/deAcase_b/a-brl"/>
</dbReference>
<comment type="caution">
    <text evidence="2">The sequence shown here is derived from an EMBL/GenBank/DDBJ whole genome shotgun (WGS) entry which is preliminary data.</text>
</comment>
<dbReference type="GO" id="GO:0004559">
    <property type="term" value="F:alpha-mannosidase activity"/>
    <property type="evidence" value="ECO:0007669"/>
    <property type="project" value="InterPro"/>
</dbReference>
<dbReference type="Gene3D" id="3.20.110.10">
    <property type="entry name" value="Glycoside hydrolase 38, N terminal domain"/>
    <property type="match status" value="1"/>
</dbReference>
<reference evidence="2 3" key="1">
    <citation type="submission" date="2019-08" db="EMBL/GenBank/DDBJ databases">
        <title>In-depth cultivation of the pig gut microbiome towards novel bacterial diversity and tailored functional studies.</title>
        <authorList>
            <person name="Wylensek D."/>
            <person name="Hitch T.C.A."/>
            <person name="Clavel T."/>
        </authorList>
    </citation>
    <scope>NUCLEOTIDE SEQUENCE [LARGE SCALE GENOMIC DNA]</scope>
    <source>
        <strain evidence="2 3">WCA-389-WT-23B</strain>
    </source>
</reference>
<proteinExistence type="predicted"/>
<dbReference type="RefSeq" id="WP_154463876.1">
    <property type="nucleotide sequence ID" value="NZ_JAXDZL010000023.1"/>
</dbReference>
<dbReference type="InterPro" id="IPR027291">
    <property type="entry name" value="Glyco_hydro_38_N_sf"/>
</dbReference>
<protein>
    <recommendedName>
        <fullName evidence="1">Glycoside hydrolase family 38 N-terminal domain-containing protein</fullName>
    </recommendedName>
</protein>
<sequence>MGLEWLEKNLGVRPQSGWLVDTFGLNAQIPQIMKQFGMKDLYANRFGGNKRYDLFWDEGLDGSRIRVSGRDLASLNLRPDSQALTFVSQAGQRL</sequence>
<organism evidence="2 3">
    <name type="scientific">Eisenbergiella porci</name>
    <dbReference type="NCBI Taxonomy" id="2652274"/>
    <lineage>
        <taxon>Bacteria</taxon>
        <taxon>Bacillati</taxon>
        <taxon>Bacillota</taxon>
        <taxon>Clostridia</taxon>
        <taxon>Lachnospirales</taxon>
        <taxon>Lachnospiraceae</taxon>
        <taxon>Eisenbergiella</taxon>
    </lineage>
</organism>
<dbReference type="SUPFAM" id="SSF88713">
    <property type="entry name" value="Glycoside hydrolase/deacetylase"/>
    <property type="match status" value="1"/>
</dbReference>
<dbReference type="GO" id="GO:0006013">
    <property type="term" value="P:mannose metabolic process"/>
    <property type="evidence" value="ECO:0007669"/>
    <property type="project" value="InterPro"/>
</dbReference>
<evidence type="ECO:0000259" key="1">
    <source>
        <dbReference type="Pfam" id="PF01074"/>
    </source>
</evidence>
<accession>A0A6N7WB20</accession>
<name>A0A6N7WB20_9FIRM</name>
<gene>
    <name evidence="2" type="ORF">FYJ45_05950</name>
</gene>
<dbReference type="Pfam" id="PF01074">
    <property type="entry name" value="Glyco_hydro_38N"/>
    <property type="match status" value="1"/>
</dbReference>